<gene>
    <name evidence="2" type="ORF">A3G90_00145</name>
</gene>
<protein>
    <submittedName>
        <fullName evidence="2">Uncharacterized protein</fullName>
    </submittedName>
</protein>
<feature type="compositionally biased region" description="Basic and acidic residues" evidence="1">
    <location>
        <begin position="272"/>
        <end position="288"/>
    </location>
</feature>
<name>A0A1F6FF64_9BACT</name>
<dbReference type="EMBL" id="MFMM01000001">
    <property type="protein sequence ID" value="OGG84493.1"/>
    <property type="molecule type" value="Genomic_DNA"/>
</dbReference>
<comment type="caution">
    <text evidence="2">The sequence shown here is derived from an EMBL/GenBank/DDBJ whole genome shotgun (WGS) entry which is preliminary data.</text>
</comment>
<reference evidence="2 3" key="1">
    <citation type="journal article" date="2016" name="Nat. Commun.">
        <title>Thousands of microbial genomes shed light on interconnected biogeochemical processes in an aquifer system.</title>
        <authorList>
            <person name="Anantharaman K."/>
            <person name="Brown C.T."/>
            <person name="Hug L.A."/>
            <person name="Sharon I."/>
            <person name="Castelle C.J."/>
            <person name="Probst A.J."/>
            <person name="Thomas B.C."/>
            <person name="Singh A."/>
            <person name="Wilkins M.J."/>
            <person name="Karaoz U."/>
            <person name="Brodie E.L."/>
            <person name="Williams K.H."/>
            <person name="Hubbard S.S."/>
            <person name="Banfield J.F."/>
        </authorList>
    </citation>
    <scope>NUCLEOTIDE SEQUENCE [LARGE SCALE GENOMIC DNA]</scope>
</reference>
<dbReference type="Proteomes" id="UP000177325">
    <property type="component" value="Unassembled WGS sequence"/>
</dbReference>
<evidence type="ECO:0000313" key="3">
    <source>
        <dbReference type="Proteomes" id="UP000177325"/>
    </source>
</evidence>
<feature type="region of interest" description="Disordered" evidence="1">
    <location>
        <begin position="242"/>
        <end position="317"/>
    </location>
</feature>
<dbReference type="AlphaFoldDB" id="A0A1F6FF64"/>
<feature type="compositionally biased region" description="Polar residues" evidence="1">
    <location>
        <begin position="289"/>
        <end position="307"/>
    </location>
</feature>
<evidence type="ECO:0000256" key="1">
    <source>
        <dbReference type="SAM" id="MobiDB-lite"/>
    </source>
</evidence>
<dbReference type="STRING" id="1798525.A3G90_00145"/>
<accession>A0A1F6FF64</accession>
<sequence>MQPQESLNTNERISETSGFIPKFDASAPYNGMYANEADFRVAEAAYKIDTNTISFAEESPTYPMATMKDVTAMDGAIEVSAETIPDSETSVELAEVTEQTTETDTYLTTEVASQETDENVIDVEAKEVFVDPESDSDTEDIAKLIEDNNEITVGQEKLTFTPKLKELAKGVLAAIDQLLTHPEAELPEEVDWRPYIMSEPEYDDSYDYILLQKLLRAQYRRRRRIHLLGKYPNLADIIAATPMTPPPQTPEGNIKTANDNPEADNGTAAELTPKEPLKIEMDKLKLEYSDNTPPALTYEPTLQQSPGQGEAPRITQQ</sequence>
<evidence type="ECO:0000313" key="2">
    <source>
        <dbReference type="EMBL" id="OGG84493.1"/>
    </source>
</evidence>
<proteinExistence type="predicted"/>
<organism evidence="2 3">
    <name type="scientific">Candidatus Kaiserbacteria bacterium RIFCSPLOWO2_12_FULL_45_26</name>
    <dbReference type="NCBI Taxonomy" id="1798525"/>
    <lineage>
        <taxon>Bacteria</taxon>
        <taxon>Candidatus Kaiseribacteriota</taxon>
    </lineage>
</organism>